<protein>
    <submittedName>
        <fullName evidence="3">Sensor histidine kinase</fullName>
        <ecNumber evidence="3">2.7.13.3</ecNumber>
    </submittedName>
</protein>
<accession>A0ABW3B5E5</accession>
<keyword evidence="1" id="KW-0472">Membrane</keyword>
<feature type="transmembrane region" description="Helical" evidence="1">
    <location>
        <begin position="84"/>
        <end position="105"/>
    </location>
</feature>
<dbReference type="GO" id="GO:0004673">
    <property type="term" value="F:protein histidine kinase activity"/>
    <property type="evidence" value="ECO:0007669"/>
    <property type="project" value="UniProtKB-EC"/>
</dbReference>
<dbReference type="InterPro" id="IPR010559">
    <property type="entry name" value="Sig_transdc_His_kin_internal"/>
</dbReference>
<dbReference type="Gene3D" id="3.30.565.10">
    <property type="entry name" value="Histidine kinase-like ATPase, C-terminal domain"/>
    <property type="match status" value="1"/>
</dbReference>
<dbReference type="EMBL" id="JBHTHY010000011">
    <property type="protein sequence ID" value="MFD0798428.1"/>
    <property type="molecule type" value="Genomic_DNA"/>
</dbReference>
<evidence type="ECO:0000259" key="2">
    <source>
        <dbReference type="Pfam" id="PF06580"/>
    </source>
</evidence>
<keyword evidence="4" id="KW-1185">Reference proteome</keyword>
<dbReference type="RefSeq" id="WP_379935163.1">
    <property type="nucleotide sequence ID" value="NZ_JBHTHY010000011.1"/>
</dbReference>
<reference evidence="4" key="1">
    <citation type="journal article" date="2019" name="Int. J. Syst. Evol. Microbiol.">
        <title>The Global Catalogue of Microorganisms (GCM) 10K type strain sequencing project: providing services to taxonomists for standard genome sequencing and annotation.</title>
        <authorList>
            <consortium name="The Broad Institute Genomics Platform"/>
            <consortium name="The Broad Institute Genome Sequencing Center for Infectious Disease"/>
            <person name="Wu L."/>
            <person name="Ma J."/>
        </authorList>
    </citation>
    <scope>NUCLEOTIDE SEQUENCE [LARGE SCALE GENOMIC DNA]</scope>
    <source>
        <strain evidence="4">CCUG 61948</strain>
    </source>
</reference>
<dbReference type="PANTHER" id="PTHR34220:SF7">
    <property type="entry name" value="SENSOR HISTIDINE KINASE YPDA"/>
    <property type="match status" value="1"/>
</dbReference>
<name>A0ABW3B5E5_9FLAO</name>
<feature type="transmembrane region" description="Helical" evidence="1">
    <location>
        <begin position="48"/>
        <end position="72"/>
    </location>
</feature>
<dbReference type="EC" id="2.7.13.3" evidence="3"/>
<evidence type="ECO:0000313" key="3">
    <source>
        <dbReference type="EMBL" id="MFD0798428.1"/>
    </source>
</evidence>
<keyword evidence="3" id="KW-0418">Kinase</keyword>
<sequence length="350" mass="41095">MFYTKERRIRYLGFDDFWFKLVGILIISFATYFLFSNLSRAYPFVEKVIYWSISLVFSTIDWFVIRYLMILLRKRFPALKDNAVRVSLFFLAIVSTVFVVDYIGISLLSPLTNESYDFLNRSKALLSIVLISMMTFAIYEAIYFYIRLKKSIREEEQSKQAIVQAQLDALRNQAQPHFFFNTLNTLRDIIDQNTKDDAKEFVDKLSDMYRFLLESGNANLISLRDELKFAKAYIHIQSERFGDNMKLNWDIPNRELDKMIVPMSLQLLLENAIKHNIISRAKPLTIKVFIEDEKLIVSNKIQVKSTKLPSTKVGLKNIQERYRLISNTSVELMNDQNQFTVSLPLLRTTE</sequence>
<comment type="caution">
    <text evidence="3">The sequence shown here is derived from an EMBL/GenBank/DDBJ whole genome shotgun (WGS) entry which is preliminary data.</text>
</comment>
<dbReference type="InterPro" id="IPR036890">
    <property type="entry name" value="HATPase_C_sf"/>
</dbReference>
<proteinExistence type="predicted"/>
<dbReference type="Pfam" id="PF06580">
    <property type="entry name" value="His_kinase"/>
    <property type="match status" value="1"/>
</dbReference>
<dbReference type="PANTHER" id="PTHR34220">
    <property type="entry name" value="SENSOR HISTIDINE KINASE YPDA"/>
    <property type="match status" value="1"/>
</dbReference>
<feature type="transmembrane region" description="Helical" evidence="1">
    <location>
        <begin position="125"/>
        <end position="146"/>
    </location>
</feature>
<dbReference type="InterPro" id="IPR050640">
    <property type="entry name" value="Bact_2-comp_sensor_kinase"/>
</dbReference>
<feature type="domain" description="Signal transduction histidine kinase internal region" evidence="2">
    <location>
        <begin position="165"/>
        <end position="244"/>
    </location>
</feature>
<gene>
    <name evidence="3" type="ORF">ACFQZJ_13225</name>
</gene>
<organism evidence="3 4">
    <name type="scientific">Maribacter chungangensis</name>
    <dbReference type="NCBI Taxonomy" id="1069117"/>
    <lineage>
        <taxon>Bacteria</taxon>
        <taxon>Pseudomonadati</taxon>
        <taxon>Bacteroidota</taxon>
        <taxon>Flavobacteriia</taxon>
        <taxon>Flavobacteriales</taxon>
        <taxon>Flavobacteriaceae</taxon>
        <taxon>Maribacter</taxon>
    </lineage>
</organism>
<evidence type="ECO:0000256" key="1">
    <source>
        <dbReference type="SAM" id="Phobius"/>
    </source>
</evidence>
<keyword evidence="3" id="KW-0808">Transferase</keyword>
<keyword evidence="1" id="KW-0812">Transmembrane</keyword>
<evidence type="ECO:0000313" key="4">
    <source>
        <dbReference type="Proteomes" id="UP001597012"/>
    </source>
</evidence>
<keyword evidence="1" id="KW-1133">Transmembrane helix</keyword>
<dbReference type="Proteomes" id="UP001597012">
    <property type="component" value="Unassembled WGS sequence"/>
</dbReference>
<feature type="transmembrane region" description="Helical" evidence="1">
    <location>
        <begin position="17"/>
        <end position="36"/>
    </location>
</feature>